<comment type="similarity">
    <text evidence="1 5">Belongs to the aspartate/ornithine carbamoyltransferase superfamily. OTCase family.</text>
</comment>
<dbReference type="InterPro" id="IPR002292">
    <property type="entry name" value="Orn/put_carbamltrans"/>
</dbReference>
<dbReference type="InterPro" id="IPR036901">
    <property type="entry name" value="Asp/Orn_carbamoylTrfase_sf"/>
</dbReference>
<feature type="binding site" evidence="5">
    <location>
        <position position="233"/>
    </location>
    <ligand>
        <name>L-ornithine</name>
        <dbReference type="ChEBI" id="CHEBI:46911"/>
    </ligand>
</feature>
<evidence type="ECO:0000259" key="7">
    <source>
        <dbReference type="Pfam" id="PF02729"/>
    </source>
</evidence>
<dbReference type="InterPro" id="IPR006132">
    <property type="entry name" value="Asp/Orn_carbamoyltranf_P-bd"/>
</dbReference>
<keyword evidence="9" id="KW-1185">Reference proteome</keyword>
<dbReference type="GO" id="GO:0004585">
    <property type="term" value="F:ornithine carbamoyltransferase activity"/>
    <property type="evidence" value="ECO:0007669"/>
    <property type="project" value="UniProtKB-UniRule"/>
</dbReference>
<feature type="domain" description="Aspartate/ornithine carbamoyltransferase carbamoyl-P binding" evidence="7">
    <location>
        <begin position="8"/>
        <end position="148"/>
    </location>
</feature>
<dbReference type="InterPro" id="IPR006130">
    <property type="entry name" value="Asp/Orn_carbamoylTrfase"/>
</dbReference>
<protein>
    <recommendedName>
        <fullName evidence="2 5">Ornithine carbamoyltransferase</fullName>
        <shortName evidence="5">OTCase</shortName>
        <ecNumber evidence="2 5">2.1.3.3</ecNumber>
    </recommendedName>
</protein>
<feature type="binding site" evidence="5">
    <location>
        <position position="167"/>
    </location>
    <ligand>
        <name>L-ornithine</name>
        <dbReference type="ChEBI" id="CHEBI:46911"/>
    </ligand>
</feature>
<keyword evidence="5" id="KW-0963">Cytoplasm</keyword>
<dbReference type="InterPro" id="IPR024904">
    <property type="entry name" value="OTCase_ArgI"/>
</dbReference>
<dbReference type="InterPro" id="IPR006131">
    <property type="entry name" value="Asp_carbamoyltransf_Asp/Orn-bd"/>
</dbReference>
<feature type="domain" description="Aspartate/ornithine carbamoyltransferase Asp/Orn-binding" evidence="6">
    <location>
        <begin position="154"/>
        <end position="311"/>
    </location>
</feature>
<comment type="catalytic activity">
    <reaction evidence="4 5">
        <text>carbamoyl phosphate + L-ornithine = L-citrulline + phosphate + H(+)</text>
        <dbReference type="Rhea" id="RHEA:19513"/>
        <dbReference type="ChEBI" id="CHEBI:15378"/>
        <dbReference type="ChEBI" id="CHEBI:43474"/>
        <dbReference type="ChEBI" id="CHEBI:46911"/>
        <dbReference type="ChEBI" id="CHEBI:57743"/>
        <dbReference type="ChEBI" id="CHEBI:58228"/>
        <dbReference type="EC" id="2.1.3.3"/>
    </reaction>
</comment>
<dbReference type="EC" id="2.1.3.3" evidence="2 5"/>
<dbReference type="GO" id="GO:0005737">
    <property type="term" value="C:cytoplasm"/>
    <property type="evidence" value="ECO:0007669"/>
    <property type="project" value="UniProtKB-SubCell"/>
</dbReference>
<dbReference type="STRING" id="584708.Apau_1423"/>
<dbReference type="PANTHER" id="PTHR45753">
    <property type="entry name" value="ORNITHINE CARBAMOYLTRANSFERASE, MITOCHONDRIAL"/>
    <property type="match status" value="1"/>
</dbReference>
<evidence type="ECO:0000256" key="2">
    <source>
        <dbReference type="ARBA" id="ARBA00013007"/>
    </source>
</evidence>
<dbReference type="PROSITE" id="PS00097">
    <property type="entry name" value="CARBAMOYLTRANSFERASE"/>
    <property type="match status" value="1"/>
</dbReference>
<dbReference type="SUPFAM" id="SSF53671">
    <property type="entry name" value="Aspartate/ornithine carbamoyltransferase"/>
    <property type="match status" value="1"/>
</dbReference>
<sequence>MAVNLRGRHLLTLKHHTPYEIQFLLDLSRDLKNKKRAGIRGDLLAGKNVALIFEKPSTRTRCAFTVATIDEGGHPEYLGKNDIQLGHKEDVADTARVLGRMFDGIEFRGFKQSVVEDLAKFSGVPVWNGLTDQFHPTQVLADFLTIQEEFGTLKGIKLVYVGDGRNNMANSLMIGAAKMGMHFVIGSPKSLFPEDGLVAECRKIAQDCQSGAVIEVLDDPKAAVKGAHAVYTDVWASMGEEDKLAERKALLQPYQVNKELMAAIGREEAIFLHCLPAVKGYEVMEDVFESRCSRVFDEAENRMHTIKATMVASIGNL</sequence>
<organism evidence="8 9">
    <name type="scientific">Aminomonas paucivorans DSM 12260</name>
    <dbReference type="NCBI Taxonomy" id="584708"/>
    <lineage>
        <taxon>Bacteria</taxon>
        <taxon>Thermotogati</taxon>
        <taxon>Synergistota</taxon>
        <taxon>Synergistia</taxon>
        <taxon>Synergistales</taxon>
        <taxon>Synergistaceae</taxon>
        <taxon>Aminomonas</taxon>
    </lineage>
</organism>
<accession>E3D0M1</accession>
<dbReference type="GO" id="GO:0019240">
    <property type="term" value="P:citrulline biosynthetic process"/>
    <property type="evidence" value="ECO:0007669"/>
    <property type="project" value="TreeGrafter"/>
</dbReference>
<dbReference type="OrthoDB" id="9802587at2"/>
<feature type="binding site" evidence="5">
    <location>
        <position position="108"/>
    </location>
    <ligand>
        <name>carbamoyl phosphate</name>
        <dbReference type="ChEBI" id="CHEBI:58228"/>
    </ligand>
</feature>
<dbReference type="Pfam" id="PF00185">
    <property type="entry name" value="OTCace"/>
    <property type="match status" value="1"/>
</dbReference>
<dbReference type="FunFam" id="3.40.50.1370:FF:000008">
    <property type="entry name" value="Ornithine carbamoyltransferase"/>
    <property type="match status" value="1"/>
</dbReference>
<evidence type="ECO:0000256" key="4">
    <source>
        <dbReference type="ARBA" id="ARBA00048772"/>
    </source>
</evidence>
<dbReference type="eggNOG" id="COG0078">
    <property type="taxonomic scope" value="Bacteria"/>
</dbReference>
<dbReference type="PANTHER" id="PTHR45753:SF2">
    <property type="entry name" value="ORNITHINE CARBAMOYLTRANSFERASE"/>
    <property type="match status" value="1"/>
</dbReference>
<proteinExistence type="inferred from homology"/>
<feature type="binding site" evidence="5">
    <location>
        <position position="302"/>
    </location>
    <ligand>
        <name>carbamoyl phosphate</name>
        <dbReference type="ChEBI" id="CHEBI:58228"/>
    </ligand>
</feature>
<dbReference type="Pfam" id="PF02729">
    <property type="entry name" value="OTCace_N"/>
    <property type="match status" value="1"/>
</dbReference>
<dbReference type="EMBL" id="CM001022">
    <property type="protein sequence ID" value="EFQ23842.1"/>
    <property type="molecule type" value="Genomic_DNA"/>
</dbReference>
<comment type="subcellular location">
    <subcellularLocation>
        <location evidence="5">Cytoplasm</location>
    </subcellularLocation>
</comment>
<evidence type="ECO:0000256" key="5">
    <source>
        <dbReference type="HAMAP-Rule" id="MF_01109"/>
    </source>
</evidence>
<dbReference type="GO" id="GO:0016597">
    <property type="term" value="F:amino acid binding"/>
    <property type="evidence" value="ECO:0007669"/>
    <property type="project" value="InterPro"/>
</dbReference>
<feature type="binding site" evidence="5">
    <location>
        <begin position="135"/>
        <end position="138"/>
    </location>
    <ligand>
        <name>carbamoyl phosphate</name>
        <dbReference type="ChEBI" id="CHEBI:58228"/>
    </ligand>
</feature>
<dbReference type="Proteomes" id="UP000005096">
    <property type="component" value="Chromosome"/>
</dbReference>
<dbReference type="HOGENOM" id="CLU_043846_3_1_0"/>
<dbReference type="PRINTS" id="PR00102">
    <property type="entry name" value="OTCASE"/>
</dbReference>
<evidence type="ECO:0000256" key="3">
    <source>
        <dbReference type="ARBA" id="ARBA00022679"/>
    </source>
</evidence>
<dbReference type="HAMAP" id="MF_01109">
    <property type="entry name" value="OTCase"/>
    <property type="match status" value="1"/>
</dbReference>
<gene>
    <name evidence="8" type="ORF">Apau_1423</name>
</gene>
<evidence type="ECO:0000256" key="1">
    <source>
        <dbReference type="ARBA" id="ARBA00007805"/>
    </source>
</evidence>
<dbReference type="NCBIfam" id="NF001986">
    <property type="entry name" value="PRK00779.1"/>
    <property type="match status" value="1"/>
</dbReference>
<reference evidence="8 9" key="1">
    <citation type="journal article" date="2010" name="Stand. Genomic Sci.">
        <title>Non-contiguous finished genome sequence of Aminomonas paucivorans type strain (GLU-3).</title>
        <authorList>
            <person name="Pitluck S."/>
            <person name="Yasawong M."/>
            <person name="Held B."/>
            <person name="Lapidus A."/>
            <person name="Nolan M."/>
            <person name="Copeland A."/>
            <person name="Lucas S."/>
            <person name="Del Rio T.G."/>
            <person name="Tice H."/>
            <person name="Cheng J.F."/>
            <person name="Chertkov O."/>
            <person name="Goodwin L."/>
            <person name="Tapia R."/>
            <person name="Han C."/>
            <person name="Liolios K."/>
            <person name="Ivanova N."/>
            <person name="Mavromatis K."/>
            <person name="Ovchinnikova G."/>
            <person name="Pati A."/>
            <person name="Chen A."/>
            <person name="Palaniappan K."/>
            <person name="Land M."/>
            <person name="Hauser L."/>
            <person name="Chang Y.J."/>
            <person name="Jeffries C.D."/>
            <person name="Pukall R."/>
            <person name="Spring S."/>
            <person name="Rohde M."/>
            <person name="Sikorski J."/>
            <person name="Goker M."/>
            <person name="Woyke T."/>
            <person name="Bristow J."/>
            <person name="Eisen J.A."/>
            <person name="Markowitz V."/>
            <person name="Hugenholtz P."/>
            <person name="Kyrpides N.C."/>
            <person name="Klenk H.P."/>
        </authorList>
    </citation>
    <scope>NUCLEOTIDE SEQUENCE [LARGE SCALE GENOMIC DNA]</scope>
    <source>
        <strain evidence="8 9">DSM 12260</strain>
    </source>
</reference>
<evidence type="ECO:0000313" key="9">
    <source>
        <dbReference type="Proteomes" id="UP000005096"/>
    </source>
</evidence>
<dbReference type="PaxDb" id="584708-Apau_1423"/>
<dbReference type="NCBIfam" id="TIGR00658">
    <property type="entry name" value="orni_carb_tr"/>
    <property type="match status" value="1"/>
</dbReference>
<name>E3D0M1_9BACT</name>
<feature type="binding site" evidence="5">
    <location>
        <begin position="57"/>
        <end position="60"/>
    </location>
    <ligand>
        <name>carbamoyl phosphate</name>
        <dbReference type="ChEBI" id="CHEBI:58228"/>
    </ligand>
</feature>
<feature type="binding site" evidence="5">
    <location>
        <begin position="274"/>
        <end position="275"/>
    </location>
    <ligand>
        <name>carbamoyl phosphate</name>
        <dbReference type="ChEBI" id="CHEBI:58228"/>
    </ligand>
</feature>
<feature type="binding site" evidence="5">
    <location>
        <position position="84"/>
    </location>
    <ligand>
        <name>carbamoyl phosphate</name>
        <dbReference type="ChEBI" id="CHEBI:58228"/>
    </ligand>
</feature>
<dbReference type="GO" id="GO:0042450">
    <property type="term" value="P:L-arginine biosynthetic process via ornithine"/>
    <property type="evidence" value="ECO:0007669"/>
    <property type="project" value="UniProtKB-UniRule"/>
</dbReference>
<dbReference type="AlphaFoldDB" id="E3D0M1"/>
<feature type="binding site" evidence="5">
    <location>
        <begin position="237"/>
        <end position="238"/>
    </location>
    <ligand>
        <name>L-ornithine</name>
        <dbReference type="ChEBI" id="CHEBI:46911"/>
    </ligand>
</feature>
<dbReference type="RefSeq" id="WP_006301045.1">
    <property type="nucleotide sequence ID" value="NZ_CM001022.1"/>
</dbReference>
<evidence type="ECO:0000313" key="8">
    <source>
        <dbReference type="EMBL" id="EFQ23842.1"/>
    </source>
</evidence>
<keyword evidence="3 5" id="KW-0808">Transferase</keyword>
<evidence type="ECO:0000259" key="6">
    <source>
        <dbReference type="Pfam" id="PF00185"/>
    </source>
</evidence>
<dbReference type="Gene3D" id="3.40.50.1370">
    <property type="entry name" value="Aspartate/ornithine carbamoyltransferase"/>
    <property type="match status" value="2"/>
</dbReference>
<dbReference type="PRINTS" id="PR00100">
    <property type="entry name" value="AOTCASE"/>
</dbReference>